<dbReference type="GO" id="GO:0042910">
    <property type="term" value="F:xenobiotic transmembrane transporter activity"/>
    <property type="evidence" value="ECO:0007669"/>
    <property type="project" value="InterPro"/>
</dbReference>
<feature type="transmembrane region" description="Helical" evidence="7">
    <location>
        <begin position="49"/>
        <end position="74"/>
    </location>
</feature>
<evidence type="ECO:0000256" key="4">
    <source>
        <dbReference type="ARBA" id="ARBA00022692"/>
    </source>
</evidence>
<protein>
    <recommendedName>
        <fullName evidence="10">Multidrug and toxin extrusion protein</fullName>
    </recommendedName>
</protein>
<feature type="transmembrane region" description="Helical" evidence="7">
    <location>
        <begin position="95"/>
        <end position="116"/>
    </location>
</feature>
<evidence type="ECO:0000256" key="7">
    <source>
        <dbReference type="SAM" id="Phobius"/>
    </source>
</evidence>
<evidence type="ECO:0000313" key="9">
    <source>
        <dbReference type="Proteomes" id="UP000001593"/>
    </source>
</evidence>
<feature type="non-terminal residue" evidence="8">
    <location>
        <position position="127"/>
    </location>
</feature>
<dbReference type="PANTHER" id="PTHR43823">
    <property type="entry name" value="SPORULATION PROTEIN YKVU"/>
    <property type="match status" value="1"/>
</dbReference>
<dbReference type="Proteomes" id="UP000001593">
    <property type="component" value="Unassembled WGS sequence"/>
</dbReference>
<organism evidence="8 9">
    <name type="scientific">Nematostella vectensis</name>
    <name type="common">Starlet sea anemone</name>
    <dbReference type="NCBI Taxonomy" id="45351"/>
    <lineage>
        <taxon>Eukaryota</taxon>
        <taxon>Metazoa</taxon>
        <taxon>Cnidaria</taxon>
        <taxon>Anthozoa</taxon>
        <taxon>Hexacorallia</taxon>
        <taxon>Actiniaria</taxon>
        <taxon>Edwardsiidae</taxon>
        <taxon>Nematostella</taxon>
    </lineage>
</organism>
<accession>A8DWT5</accession>
<dbReference type="EMBL" id="DS480202">
    <property type="protein sequence ID" value="EDO25325.1"/>
    <property type="molecule type" value="Genomic_DNA"/>
</dbReference>
<keyword evidence="6 7" id="KW-0472">Membrane</keyword>
<gene>
    <name evidence="8" type="ORF">NEMVEDRAFT_v1g157590</name>
</gene>
<evidence type="ECO:0000256" key="6">
    <source>
        <dbReference type="ARBA" id="ARBA00023136"/>
    </source>
</evidence>
<dbReference type="InterPro" id="IPR051327">
    <property type="entry name" value="MATE_MepA_subfamily"/>
</dbReference>
<dbReference type="InParanoid" id="A8DWT5"/>
<reference evidence="8 9" key="1">
    <citation type="journal article" date="2007" name="Science">
        <title>Sea anemone genome reveals ancestral eumetazoan gene repertoire and genomic organization.</title>
        <authorList>
            <person name="Putnam N.H."/>
            <person name="Srivastava M."/>
            <person name="Hellsten U."/>
            <person name="Dirks B."/>
            <person name="Chapman J."/>
            <person name="Salamov A."/>
            <person name="Terry A."/>
            <person name="Shapiro H."/>
            <person name="Lindquist E."/>
            <person name="Kapitonov V.V."/>
            <person name="Jurka J."/>
            <person name="Genikhovich G."/>
            <person name="Grigoriev I.V."/>
            <person name="Lucas S.M."/>
            <person name="Steele R.E."/>
            <person name="Finnerty J.R."/>
            <person name="Technau U."/>
            <person name="Martindale M.Q."/>
            <person name="Rokhsar D.S."/>
        </authorList>
    </citation>
    <scope>NUCLEOTIDE SEQUENCE [LARGE SCALE GENOMIC DNA]</scope>
    <source>
        <strain evidence="9">CH2 X CH6</strain>
    </source>
</reference>
<evidence type="ECO:0000256" key="2">
    <source>
        <dbReference type="ARBA" id="ARBA00010199"/>
    </source>
</evidence>
<keyword evidence="9" id="KW-1185">Reference proteome</keyword>
<comment type="similarity">
    <text evidence="2">Belongs to the multi antimicrobial extrusion (MATE) (TC 2.A.66.1) family.</text>
</comment>
<evidence type="ECO:0000256" key="5">
    <source>
        <dbReference type="ARBA" id="ARBA00022989"/>
    </source>
</evidence>
<feature type="transmembrane region" description="Helical" evidence="7">
    <location>
        <begin position="21"/>
        <end position="43"/>
    </location>
</feature>
<dbReference type="GO" id="GO:0015297">
    <property type="term" value="F:antiporter activity"/>
    <property type="evidence" value="ECO:0007669"/>
    <property type="project" value="InterPro"/>
</dbReference>
<dbReference type="AlphaFoldDB" id="A8DWT5"/>
<dbReference type="PANTHER" id="PTHR43823:SF3">
    <property type="entry name" value="MULTIDRUG EXPORT PROTEIN MEPA"/>
    <property type="match status" value="1"/>
</dbReference>
<evidence type="ECO:0000256" key="3">
    <source>
        <dbReference type="ARBA" id="ARBA00022475"/>
    </source>
</evidence>
<dbReference type="InterPro" id="IPR002528">
    <property type="entry name" value="MATE_fam"/>
</dbReference>
<sequence>MAVSSKELGSLDIKKLLIKQSVPASIGILFMSINILIDTIFVGQWIGSLAIAAVSVVLPITFLISSLGMALGIGGSSIISRALGAENKDKALQTFGNQIMMTVFLAVLSVVVGFFYSDEVLLLFGAN</sequence>
<evidence type="ECO:0000313" key="8">
    <source>
        <dbReference type="EMBL" id="EDO25325.1"/>
    </source>
</evidence>
<dbReference type="GO" id="GO:0005886">
    <property type="term" value="C:plasma membrane"/>
    <property type="evidence" value="ECO:0007669"/>
    <property type="project" value="UniProtKB-SubCell"/>
</dbReference>
<evidence type="ECO:0000256" key="1">
    <source>
        <dbReference type="ARBA" id="ARBA00004651"/>
    </source>
</evidence>
<keyword evidence="3" id="KW-1003">Cell membrane</keyword>
<keyword evidence="5 7" id="KW-1133">Transmembrane helix</keyword>
<name>A8DWT5_NEMVE</name>
<comment type="subcellular location">
    <subcellularLocation>
        <location evidence="1">Cell membrane</location>
        <topology evidence="1">Multi-pass membrane protein</topology>
    </subcellularLocation>
</comment>
<keyword evidence="4 7" id="KW-0812">Transmembrane</keyword>
<evidence type="ECO:0008006" key="10">
    <source>
        <dbReference type="Google" id="ProtNLM"/>
    </source>
</evidence>
<dbReference type="HOGENOM" id="CLU_012893_13_2_1"/>
<proteinExistence type="inferred from homology"/>
<dbReference type="Pfam" id="PF01554">
    <property type="entry name" value="MatE"/>
    <property type="match status" value="1"/>
</dbReference>
<dbReference type="STRING" id="45351.A8DWT5"/>